<gene>
    <name evidence="1" type="ORF">DYI37_11495</name>
</gene>
<keyword evidence="1" id="KW-0808">Transferase</keyword>
<dbReference type="Proteomes" id="UP000264310">
    <property type="component" value="Unassembled WGS sequence"/>
</dbReference>
<protein>
    <submittedName>
        <fullName evidence="1">SAM-dependent methyltransferase</fullName>
    </submittedName>
</protein>
<sequence length="221" mass="25468">MSAVVPSNRAIVHRRVEAVDSLDYFPTPPWATRALFHHVLGQKRFLGMTVEEPACGEGHMAYALEEFFGSVRSSDIHTHGYGEVRDFLNTSAWDGIERPDWIVTNPPFGRQTLPFMQMAIARARRGVAMFVRTTQIEGRGRWRDVFRPHPPALLAQFVERVPLHSGRWEPEGGTLTAYCWIVWRIRARAPETRLVWIPPCRDELTFQRDIERFGKGPEAFR</sequence>
<dbReference type="GO" id="GO:0032259">
    <property type="term" value="P:methylation"/>
    <property type="evidence" value="ECO:0007669"/>
    <property type="project" value="UniProtKB-KW"/>
</dbReference>
<dbReference type="Gene3D" id="3.40.50.150">
    <property type="entry name" value="Vaccinia Virus protein VP39"/>
    <property type="match status" value="1"/>
</dbReference>
<dbReference type="GO" id="GO:0008168">
    <property type="term" value="F:methyltransferase activity"/>
    <property type="evidence" value="ECO:0007669"/>
    <property type="project" value="UniProtKB-KW"/>
</dbReference>
<dbReference type="SUPFAM" id="SSF53335">
    <property type="entry name" value="S-adenosyl-L-methionine-dependent methyltransferases"/>
    <property type="match status" value="1"/>
</dbReference>
<accession>A0A371X336</accession>
<dbReference type="RefSeq" id="WP_116683352.1">
    <property type="nucleotide sequence ID" value="NZ_QURL01000004.1"/>
</dbReference>
<reference evidence="1 2" key="1">
    <citation type="submission" date="2018-08" db="EMBL/GenBank/DDBJ databases">
        <title>Fulvimarina sp. 85, whole genome shotgun sequence.</title>
        <authorList>
            <person name="Tuo L."/>
        </authorList>
    </citation>
    <scope>NUCLEOTIDE SEQUENCE [LARGE SCALE GENOMIC DNA]</scope>
    <source>
        <strain evidence="1 2">85</strain>
    </source>
</reference>
<name>A0A371X336_9HYPH</name>
<comment type="caution">
    <text evidence="1">The sequence shown here is derived from an EMBL/GenBank/DDBJ whole genome shotgun (WGS) entry which is preliminary data.</text>
</comment>
<proteinExistence type="predicted"/>
<dbReference type="InterPro" id="IPR029063">
    <property type="entry name" value="SAM-dependent_MTases_sf"/>
</dbReference>
<organism evidence="1 2">
    <name type="scientific">Fulvimarina endophytica</name>
    <dbReference type="NCBI Taxonomy" id="2293836"/>
    <lineage>
        <taxon>Bacteria</taxon>
        <taxon>Pseudomonadati</taxon>
        <taxon>Pseudomonadota</taxon>
        <taxon>Alphaproteobacteria</taxon>
        <taxon>Hyphomicrobiales</taxon>
        <taxon>Aurantimonadaceae</taxon>
        <taxon>Fulvimarina</taxon>
    </lineage>
</organism>
<dbReference type="AlphaFoldDB" id="A0A371X336"/>
<dbReference type="OrthoDB" id="1079385at2"/>
<evidence type="ECO:0000313" key="2">
    <source>
        <dbReference type="Proteomes" id="UP000264310"/>
    </source>
</evidence>
<dbReference type="EMBL" id="QURL01000004">
    <property type="protein sequence ID" value="RFC63622.1"/>
    <property type="molecule type" value="Genomic_DNA"/>
</dbReference>
<keyword evidence="1" id="KW-0489">Methyltransferase</keyword>
<keyword evidence="2" id="KW-1185">Reference proteome</keyword>
<evidence type="ECO:0000313" key="1">
    <source>
        <dbReference type="EMBL" id="RFC63622.1"/>
    </source>
</evidence>